<organism evidence="8 9">
    <name type="scientific">Aliidongia dinghuensis</name>
    <dbReference type="NCBI Taxonomy" id="1867774"/>
    <lineage>
        <taxon>Bacteria</taxon>
        <taxon>Pseudomonadati</taxon>
        <taxon>Pseudomonadota</taxon>
        <taxon>Alphaproteobacteria</taxon>
        <taxon>Rhodospirillales</taxon>
        <taxon>Dongiaceae</taxon>
        <taxon>Aliidongia</taxon>
    </lineage>
</organism>
<evidence type="ECO:0000313" key="9">
    <source>
        <dbReference type="Proteomes" id="UP000646365"/>
    </source>
</evidence>
<feature type="transmembrane region" description="Helical" evidence="6">
    <location>
        <begin position="230"/>
        <end position="247"/>
    </location>
</feature>
<dbReference type="EMBL" id="BMJQ01000002">
    <property type="protein sequence ID" value="GGF05632.1"/>
    <property type="molecule type" value="Genomic_DNA"/>
</dbReference>
<dbReference type="PROSITE" id="PS50850">
    <property type="entry name" value="MFS"/>
    <property type="match status" value="1"/>
</dbReference>
<comment type="caution">
    <text evidence="8">The sequence shown here is derived from an EMBL/GenBank/DDBJ whole genome shotgun (WGS) entry which is preliminary data.</text>
</comment>
<dbReference type="InterPro" id="IPR050382">
    <property type="entry name" value="MFS_Na/Anion_cotransporter"/>
</dbReference>
<evidence type="ECO:0000313" key="8">
    <source>
        <dbReference type="EMBL" id="GGF05632.1"/>
    </source>
</evidence>
<evidence type="ECO:0000256" key="6">
    <source>
        <dbReference type="SAM" id="Phobius"/>
    </source>
</evidence>
<keyword evidence="9" id="KW-1185">Reference proteome</keyword>
<dbReference type="GO" id="GO:0016020">
    <property type="term" value="C:membrane"/>
    <property type="evidence" value="ECO:0007669"/>
    <property type="project" value="UniProtKB-SubCell"/>
</dbReference>
<dbReference type="Pfam" id="PF07690">
    <property type="entry name" value="MFS_1"/>
    <property type="match status" value="1"/>
</dbReference>
<dbReference type="AlphaFoldDB" id="A0A8J2YQH6"/>
<dbReference type="Proteomes" id="UP000646365">
    <property type="component" value="Unassembled WGS sequence"/>
</dbReference>
<evidence type="ECO:0000256" key="5">
    <source>
        <dbReference type="SAM" id="MobiDB-lite"/>
    </source>
</evidence>
<name>A0A8J2YQH6_9PROT</name>
<feature type="transmembrane region" description="Helical" evidence="6">
    <location>
        <begin position="322"/>
        <end position="342"/>
    </location>
</feature>
<feature type="transmembrane region" description="Helical" evidence="6">
    <location>
        <begin position="7"/>
        <end position="29"/>
    </location>
</feature>
<reference evidence="8" key="2">
    <citation type="submission" date="2020-09" db="EMBL/GenBank/DDBJ databases">
        <authorList>
            <person name="Sun Q."/>
            <person name="Zhou Y."/>
        </authorList>
    </citation>
    <scope>NUCLEOTIDE SEQUENCE</scope>
    <source>
        <strain evidence="8">CGMCC 1.15725</strain>
    </source>
</reference>
<proteinExistence type="predicted"/>
<accession>A0A8J2YQH6</accession>
<feature type="transmembrane region" description="Helical" evidence="6">
    <location>
        <begin position="383"/>
        <end position="402"/>
    </location>
</feature>
<protein>
    <submittedName>
        <fullName evidence="8">MFS transporter</fullName>
    </submittedName>
</protein>
<feature type="domain" description="Major facilitator superfamily (MFS) profile" evidence="7">
    <location>
        <begin position="16"/>
        <end position="409"/>
    </location>
</feature>
<feature type="transmembrane region" description="Helical" evidence="6">
    <location>
        <begin position="259"/>
        <end position="276"/>
    </location>
</feature>
<keyword evidence="3 6" id="KW-1133">Transmembrane helix</keyword>
<evidence type="ECO:0000256" key="3">
    <source>
        <dbReference type="ARBA" id="ARBA00022989"/>
    </source>
</evidence>
<evidence type="ECO:0000259" key="7">
    <source>
        <dbReference type="PROSITE" id="PS50850"/>
    </source>
</evidence>
<feature type="transmembrane region" description="Helical" evidence="6">
    <location>
        <begin position="166"/>
        <end position="189"/>
    </location>
</feature>
<evidence type="ECO:0000256" key="4">
    <source>
        <dbReference type="ARBA" id="ARBA00023136"/>
    </source>
</evidence>
<feature type="transmembrane region" description="Helical" evidence="6">
    <location>
        <begin position="297"/>
        <end position="316"/>
    </location>
</feature>
<feature type="transmembrane region" description="Helical" evidence="6">
    <location>
        <begin position="52"/>
        <end position="73"/>
    </location>
</feature>
<keyword evidence="4 6" id="KW-0472">Membrane</keyword>
<evidence type="ECO:0000256" key="2">
    <source>
        <dbReference type="ARBA" id="ARBA00022692"/>
    </source>
</evidence>
<feature type="transmembrane region" description="Helical" evidence="6">
    <location>
        <begin position="354"/>
        <end position="377"/>
    </location>
</feature>
<dbReference type="InterPro" id="IPR011701">
    <property type="entry name" value="MFS"/>
</dbReference>
<dbReference type="PANTHER" id="PTHR11662:SF399">
    <property type="entry name" value="FI19708P1-RELATED"/>
    <property type="match status" value="1"/>
</dbReference>
<dbReference type="InterPro" id="IPR036259">
    <property type="entry name" value="MFS_trans_sf"/>
</dbReference>
<dbReference type="CDD" id="cd17319">
    <property type="entry name" value="MFS_ExuT_GudP_like"/>
    <property type="match status" value="1"/>
</dbReference>
<reference evidence="8" key="1">
    <citation type="journal article" date="2014" name="Int. J. Syst. Evol. Microbiol.">
        <title>Complete genome sequence of Corynebacterium casei LMG S-19264T (=DSM 44701T), isolated from a smear-ripened cheese.</title>
        <authorList>
            <consortium name="US DOE Joint Genome Institute (JGI-PGF)"/>
            <person name="Walter F."/>
            <person name="Albersmeier A."/>
            <person name="Kalinowski J."/>
            <person name="Ruckert C."/>
        </authorList>
    </citation>
    <scope>NUCLEOTIDE SEQUENCE</scope>
    <source>
        <strain evidence="8">CGMCC 1.15725</strain>
    </source>
</reference>
<dbReference type="PANTHER" id="PTHR11662">
    <property type="entry name" value="SOLUTE CARRIER FAMILY 17"/>
    <property type="match status" value="1"/>
</dbReference>
<gene>
    <name evidence="8" type="ORF">GCM10011611_08900</name>
</gene>
<dbReference type="SUPFAM" id="SSF103473">
    <property type="entry name" value="MFS general substrate transporter"/>
    <property type="match status" value="1"/>
</dbReference>
<evidence type="ECO:0000256" key="1">
    <source>
        <dbReference type="ARBA" id="ARBA00004141"/>
    </source>
</evidence>
<keyword evidence="2 6" id="KW-0812">Transmembrane</keyword>
<dbReference type="Gene3D" id="1.20.1250.20">
    <property type="entry name" value="MFS general substrate transporter like domains"/>
    <property type="match status" value="2"/>
</dbReference>
<feature type="region of interest" description="Disordered" evidence="5">
    <location>
        <begin position="411"/>
        <end position="432"/>
    </location>
</feature>
<sequence>MRARLGALGLGASGRVLFVLCLLYMILYIDRVNISTSAPLIRSELKLSNAELGLAFSAFAYPYALFQLVGGWLGDRFGPRRVLGLCGIVVILSTLATGLVGGLASLIAARFALGLGEGATFPTATRAMAGWVPEARWGFAQGITHSAARIGNAVTPPLVALLVAYLSWRGSFVVFALLNLLWLVPWVWVSAKDGRRTALPAARVGGTAQRSATSWWALARRMLPVTCVDFCYGWTLWLFLSWIPSFFYDSFKLDLKGSALFSTGVFAAGVVGDLLGGMVSDRILKRTGRLAAARRNVIIVGFLGAFLCLIPVVAIHDLTIDALFLSLAFFSAELIVGPIWSVPMDIAPRHAGSASGLMNLGFGVAGIISPSCFGYLIDLTGTWTVPFAVSMGLLLAGAGLAYRMRPDEPFIDPAEPAPPDGELPAGASGDLA</sequence>
<feature type="transmembrane region" description="Helical" evidence="6">
    <location>
        <begin position="85"/>
        <end position="113"/>
    </location>
</feature>
<dbReference type="InterPro" id="IPR020846">
    <property type="entry name" value="MFS_dom"/>
</dbReference>
<comment type="subcellular location">
    <subcellularLocation>
        <location evidence="1">Membrane</location>
        <topology evidence="1">Multi-pass membrane protein</topology>
    </subcellularLocation>
</comment>
<dbReference type="GO" id="GO:0022857">
    <property type="term" value="F:transmembrane transporter activity"/>
    <property type="evidence" value="ECO:0007669"/>
    <property type="project" value="InterPro"/>
</dbReference>
<dbReference type="RefSeq" id="WP_229743481.1">
    <property type="nucleotide sequence ID" value="NZ_BMJQ01000002.1"/>
</dbReference>